<evidence type="ECO:0000313" key="5">
    <source>
        <dbReference type="EMBL" id="SFF46182.1"/>
    </source>
</evidence>
<name>A0A1I2IUR7_9ACTN</name>
<dbReference type="PRINTS" id="PR01217">
    <property type="entry name" value="PRICHEXTENSN"/>
</dbReference>
<dbReference type="AlphaFoldDB" id="A0A1I2IUR7"/>
<feature type="compositionally biased region" description="Gly residues" evidence="1">
    <location>
        <begin position="93"/>
        <end position="103"/>
    </location>
</feature>
<proteinExistence type="predicted"/>
<keyword evidence="6" id="KW-1185">Reference proteome</keyword>
<accession>A0A1I2IUR7</accession>
<feature type="domain" description="DUF4190" evidence="3">
    <location>
        <begin position="140"/>
        <end position="194"/>
    </location>
</feature>
<feature type="compositionally biased region" description="Low complexity" evidence="1">
    <location>
        <begin position="58"/>
        <end position="74"/>
    </location>
</feature>
<organism evidence="5 6">
    <name type="scientific">Actinacidiphila alni</name>
    <dbReference type="NCBI Taxonomy" id="380248"/>
    <lineage>
        <taxon>Bacteria</taxon>
        <taxon>Bacillati</taxon>
        <taxon>Actinomycetota</taxon>
        <taxon>Actinomycetes</taxon>
        <taxon>Kitasatosporales</taxon>
        <taxon>Streptomycetaceae</taxon>
        <taxon>Actinacidiphila</taxon>
    </lineage>
</organism>
<keyword evidence="2" id="KW-1133">Transmembrane helix</keyword>
<dbReference type="InterPro" id="IPR025241">
    <property type="entry name" value="DUF4190"/>
</dbReference>
<feature type="domain" description="Septum formation-related" evidence="4">
    <location>
        <begin position="236"/>
        <end position="319"/>
    </location>
</feature>
<dbReference type="Proteomes" id="UP000199323">
    <property type="component" value="Unassembled WGS sequence"/>
</dbReference>
<dbReference type="EMBL" id="FONG01000015">
    <property type="protein sequence ID" value="SFF46182.1"/>
    <property type="molecule type" value="Genomic_DNA"/>
</dbReference>
<evidence type="ECO:0000313" key="6">
    <source>
        <dbReference type="Proteomes" id="UP000199323"/>
    </source>
</evidence>
<gene>
    <name evidence="5" type="ORF">SAMN05216251_1156</name>
</gene>
<evidence type="ECO:0000259" key="3">
    <source>
        <dbReference type="Pfam" id="PF13828"/>
    </source>
</evidence>
<evidence type="ECO:0000256" key="1">
    <source>
        <dbReference type="SAM" id="MobiDB-lite"/>
    </source>
</evidence>
<evidence type="ECO:0000259" key="4">
    <source>
        <dbReference type="Pfam" id="PF13845"/>
    </source>
</evidence>
<keyword evidence="2" id="KW-0472">Membrane</keyword>
<protein>
    <submittedName>
        <fullName evidence="5">Septum formation</fullName>
    </submittedName>
</protein>
<dbReference type="Pfam" id="PF13828">
    <property type="entry name" value="DUF4190"/>
    <property type="match status" value="1"/>
</dbReference>
<sequence>MDIPPPPPPPPSPEDTPPQQPPHDAPPSSYAGPPPYAKQPYDQQGTPPYAGPGQPSYPGQDRPPQGGQPYGAPGPYNPPPQQPGSTGNPYAGGPYGSGAGGGNPYAQRPYPGHPGNPGPAGPPGYPGGWYPPPPTNTNGMAIASLVTSFTCIPLLGAIFGLVGLKQIKRRGERGKGLAVAGLVLSTIGTLGLALVITLGVLGVLDDGNTRVDRLEVGQCFNTVDSSLGDYRGDGERSTTVDVVKCAEKHDAEAFAIFGVEPGSGGGYPGVDAISAIAESKCASLADEYAAGVPWENSVDIYYYMPPPDGWRRGDHSVTCFFGATDGKVTGSVKDGGPSKGFGV</sequence>
<feature type="transmembrane region" description="Helical" evidence="2">
    <location>
        <begin position="140"/>
        <end position="164"/>
    </location>
</feature>
<dbReference type="RefSeq" id="WP_093715646.1">
    <property type="nucleotide sequence ID" value="NZ_FONG01000015.1"/>
</dbReference>
<dbReference type="InterPro" id="IPR026004">
    <property type="entry name" value="Septum_form"/>
</dbReference>
<reference evidence="5 6" key="1">
    <citation type="submission" date="2016-10" db="EMBL/GenBank/DDBJ databases">
        <authorList>
            <person name="de Groot N.N."/>
        </authorList>
    </citation>
    <scope>NUCLEOTIDE SEQUENCE [LARGE SCALE GENOMIC DNA]</scope>
    <source>
        <strain evidence="5 6">CGMCC 4.3510</strain>
    </source>
</reference>
<dbReference type="STRING" id="380248.SAMN05216251_1156"/>
<dbReference type="Pfam" id="PF13845">
    <property type="entry name" value="Septum_form"/>
    <property type="match status" value="1"/>
</dbReference>
<evidence type="ECO:0000256" key="2">
    <source>
        <dbReference type="SAM" id="Phobius"/>
    </source>
</evidence>
<feature type="compositionally biased region" description="Pro residues" evidence="1">
    <location>
        <begin position="111"/>
        <end position="131"/>
    </location>
</feature>
<feature type="compositionally biased region" description="Pro residues" evidence="1">
    <location>
        <begin position="1"/>
        <end position="25"/>
    </location>
</feature>
<keyword evidence="2" id="KW-0812">Transmembrane</keyword>
<feature type="region of interest" description="Disordered" evidence="1">
    <location>
        <begin position="1"/>
        <end position="131"/>
    </location>
</feature>
<feature type="transmembrane region" description="Helical" evidence="2">
    <location>
        <begin position="176"/>
        <end position="204"/>
    </location>
</feature>
<dbReference type="OrthoDB" id="3628931at2"/>
<feature type="compositionally biased region" description="Low complexity" evidence="1">
    <location>
        <begin position="83"/>
        <end position="92"/>
    </location>
</feature>